<reference evidence="2 3" key="1">
    <citation type="submission" date="2024-09" db="EMBL/GenBank/DDBJ databases">
        <authorList>
            <person name="Sun Q."/>
            <person name="Mori K."/>
        </authorList>
    </citation>
    <scope>NUCLEOTIDE SEQUENCE [LARGE SCALE GENOMIC DNA]</scope>
    <source>
        <strain evidence="2 3">CCM 8543</strain>
    </source>
</reference>
<feature type="transmembrane region" description="Helical" evidence="1">
    <location>
        <begin position="172"/>
        <end position="194"/>
    </location>
</feature>
<comment type="caution">
    <text evidence="2">The sequence shown here is derived from an EMBL/GenBank/DDBJ whole genome shotgun (WGS) entry which is preliminary data.</text>
</comment>
<feature type="transmembrane region" description="Helical" evidence="1">
    <location>
        <begin position="119"/>
        <end position="140"/>
    </location>
</feature>
<name>A0ABV6D8S8_9HYPH</name>
<protein>
    <submittedName>
        <fullName evidence="2">Uncharacterized protein</fullName>
    </submittedName>
</protein>
<feature type="transmembrane region" description="Helical" evidence="1">
    <location>
        <begin position="146"/>
        <end position="165"/>
    </location>
</feature>
<feature type="transmembrane region" description="Helical" evidence="1">
    <location>
        <begin position="49"/>
        <end position="65"/>
    </location>
</feature>
<keyword evidence="1" id="KW-0812">Transmembrane</keyword>
<dbReference type="RefSeq" id="WP_261519436.1">
    <property type="nucleotide sequence ID" value="NZ_JAODNW010000003.1"/>
</dbReference>
<keyword evidence="1" id="KW-0472">Membrane</keyword>
<dbReference type="Proteomes" id="UP001589755">
    <property type="component" value="Unassembled WGS sequence"/>
</dbReference>
<feature type="transmembrane region" description="Helical" evidence="1">
    <location>
        <begin position="16"/>
        <end position="37"/>
    </location>
</feature>
<proteinExistence type="predicted"/>
<evidence type="ECO:0000256" key="1">
    <source>
        <dbReference type="SAM" id="Phobius"/>
    </source>
</evidence>
<dbReference type="EMBL" id="JBHLXD010000017">
    <property type="protein sequence ID" value="MFC0209012.1"/>
    <property type="molecule type" value="Genomic_DNA"/>
</dbReference>
<feature type="transmembrane region" description="Helical" evidence="1">
    <location>
        <begin position="77"/>
        <end position="99"/>
    </location>
</feature>
<organism evidence="2 3">
    <name type="scientific">Chelativorans intermedius</name>
    <dbReference type="NCBI Taxonomy" id="515947"/>
    <lineage>
        <taxon>Bacteria</taxon>
        <taxon>Pseudomonadati</taxon>
        <taxon>Pseudomonadota</taxon>
        <taxon>Alphaproteobacteria</taxon>
        <taxon>Hyphomicrobiales</taxon>
        <taxon>Phyllobacteriaceae</taxon>
        <taxon>Chelativorans</taxon>
    </lineage>
</organism>
<sequence>MDNELSGVEIFPHVRVIMGVIVGMGITRLLAGVARFVQHPSREEMSTIHLAWVGAILLMLVHFWWCEMALYGVRDWSFGVFFFLVVYTVVLFLMSVLLFPDNIREYASYEDFFLNRRKWFFGLLALSLVLDIVDTSIKGAKHFERYRLDILVFTPLFFILCLLAMRTANRRFHLLMVTLSIAYEVLWVALLFGAPR</sequence>
<keyword evidence="1" id="KW-1133">Transmembrane helix</keyword>
<evidence type="ECO:0000313" key="2">
    <source>
        <dbReference type="EMBL" id="MFC0209012.1"/>
    </source>
</evidence>
<keyword evidence="3" id="KW-1185">Reference proteome</keyword>
<gene>
    <name evidence="2" type="ORF">ACFFJ2_11455</name>
</gene>
<accession>A0ABV6D8S8</accession>
<evidence type="ECO:0000313" key="3">
    <source>
        <dbReference type="Proteomes" id="UP001589755"/>
    </source>
</evidence>